<gene>
    <name evidence="1" type="ORF">AV654_17760</name>
</gene>
<dbReference type="RefSeq" id="WP_063181997.1">
    <property type="nucleotide sequence ID" value="NZ_LQRA01000052.1"/>
</dbReference>
<name>A0A161SEM0_9BACL</name>
<sequence length="157" mass="17031">MIPIENYKDVEINGRTFRIRKFDARTGSFMLIKITGLLAPLFKNLDLSKLKEAKDASEVKLDALNIPGLMSELGNLSEKDFEYVQGKCLQVCSEVLPAGPTPVLNSNGTFGVTGIEDDTMTVLALTAHTLIFNVKGFFSGSPLASIVGGLMTTFPQD</sequence>
<accession>A0A161SEM0</accession>
<reference evidence="2" key="1">
    <citation type="submission" date="2016-01" db="EMBL/GenBank/DDBJ databases">
        <title>Draft genome of Chromobacterium sp. F49.</title>
        <authorList>
            <person name="Hong K.W."/>
        </authorList>
    </citation>
    <scope>NUCLEOTIDE SEQUENCE [LARGE SCALE GENOMIC DNA]</scope>
    <source>
        <strain evidence="2">M63</strain>
    </source>
</reference>
<proteinExistence type="predicted"/>
<dbReference type="Proteomes" id="UP000076563">
    <property type="component" value="Unassembled WGS sequence"/>
</dbReference>
<evidence type="ECO:0000313" key="2">
    <source>
        <dbReference type="Proteomes" id="UP000076563"/>
    </source>
</evidence>
<protein>
    <submittedName>
        <fullName evidence="1">Uncharacterized protein</fullName>
    </submittedName>
</protein>
<dbReference type="EMBL" id="LQRA01000052">
    <property type="protein sequence ID" value="KZE79315.1"/>
    <property type="molecule type" value="Genomic_DNA"/>
</dbReference>
<dbReference type="AlphaFoldDB" id="A0A161SEM0"/>
<keyword evidence="2" id="KW-1185">Reference proteome</keyword>
<dbReference type="OrthoDB" id="2617623at2"/>
<dbReference type="InterPro" id="IPR049156">
    <property type="entry name" value="Phage_chap_TAC_15-like"/>
</dbReference>
<comment type="caution">
    <text evidence="1">The sequence shown here is derived from an EMBL/GenBank/DDBJ whole genome shotgun (WGS) entry which is preliminary data.</text>
</comment>
<dbReference type="Pfam" id="PF21822">
    <property type="entry name" value="Phage_TAC_15"/>
    <property type="match status" value="1"/>
</dbReference>
<evidence type="ECO:0000313" key="1">
    <source>
        <dbReference type="EMBL" id="KZE79315.1"/>
    </source>
</evidence>
<organism evidence="1 2">
    <name type="scientific">Paenibacillus elgii</name>
    <dbReference type="NCBI Taxonomy" id="189691"/>
    <lineage>
        <taxon>Bacteria</taxon>
        <taxon>Bacillati</taxon>
        <taxon>Bacillota</taxon>
        <taxon>Bacilli</taxon>
        <taxon>Bacillales</taxon>
        <taxon>Paenibacillaceae</taxon>
        <taxon>Paenibacillus</taxon>
    </lineage>
</organism>